<accession>A0A9N9KBI9</accession>
<dbReference type="AlphaFoldDB" id="A0A9N9KBI9"/>
<sequence length="118" mass="13412">PNIDQKILLQQMPAIIICNVSKLEDLPVSNFTFEYLFSTRSIQCNFQATKTNKTIYAELFGLSKKVIDSAIQANASQKLFNTLKSLLYDMQNQINKNQSIDYSHTNTINNPTIVKHKG</sequence>
<gene>
    <name evidence="1" type="ORF">CPELLU_LOCUS19748</name>
</gene>
<comment type="caution">
    <text evidence="1">The sequence shown here is derived from an EMBL/GenBank/DDBJ whole genome shotgun (WGS) entry which is preliminary data.</text>
</comment>
<dbReference type="EMBL" id="CAJVQA010050750">
    <property type="protein sequence ID" value="CAG8821693.1"/>
    <property type="molecule type" value="Genomic_DNA"/>
</dbReference>
<dbReference type="OrthoDB" id="2446555at2759"/>
<evidence type="ECO:0000313" key="1">
    <source>
        <dbReference type="EMBL" id="CAG8821693.1"/>
    </source>
</evidence>
<name>A0A9N9KBI9_9GLOM</name>
<proteinExistence type="predicted"/>
<reference evidence="1" key="1">
    <citation type="submission" date="2021-06" db="EMBL/GenBank/DDBJ databases">
        <authorList>
            <person name="Kallberg Y."/>
            <person name="Tangrot J."/>
            <person name="Rosling A."/>
        </authorList>
    </citation>
    <scope>NUCLEOTIDE SEQUENCE</scope>
    <source>
        <strain evidence="1">FL966</strain>
    </source>
</reference>
<keyword evidence="2" id="KW-1185">Reference proteome</keyword>
<dbReference type="Proteomes" id="UP000789759">
    <property type="component" value="Unassembled WGS sequence"/>
</dbReference>
<evidence type="ECO:0000313" key="2">
    <source>
        <dbReference type="Proteomes" id="UP000789759"/>
    </source>
</evidence>
<feature type="non-terminal residue" evidence="1">
    <location>
        <position position="1"/>
    </location>
</feature>
<protein>
    <submittedName>
        <fullName evidence="1">24424_t:CDS:1</fullName>
    </submittedName>
</protein>
<organism evidence="1 2">
    <name type="scientific">Cetraspora pellucida</name>
    <dbReference type="NCBI Taxonomy" id="1433469"/>
    <lineage>
        <taxon>Eukaryota</taxon>
        <taxon>Fungi</taxon>
        <taxon>Fungi incertae sedis</taxon>
        <taxon>Mucoromycota</taxon>
        <taxon>Glomeromycotina</taxon>
        <taxon>Glomeromycetes</taxon>
        <taxon>Diversisporales</taxon>
        <taxon>Gigasporaceae</taxon>
        <taxon>Cetraspora</taxon>
    </lineage>
</organism>